<comment type="caution">
    <text evidence="3">The sequence shown here is derived from an EMBL/GenBank/DDBJ whole genome shotgun (WGS) entry which is preliminary data.</text>
</comment>
<dbReference type="PROSITE" id="PS50222">
    <property type="entry name" value="EF_HAND_2"/>
    <property type="match status" value="1"/>
</dbReference>
<gene>
    <name evidence="3" type="ORF">TrST_g5125</name>
</gene>
<dbReference type="AlphaFoldDB" id="A0A9W7B3C1"/>
<feature type="compositionally biased region" description="Low complexity" evidence="1">
    <location>
        <begin position="175"/>
        <end position="192"/>
    </location>
</feature>
<dbReference type="GO" id="GO:0005509">
    <property type="term" value="F:calcium ion binding"/>
    <property type="evidence" value="ECO:0007669"/>
    <property type="project" value="InterPro"/>
</dbReference>
<dbReference type="Proteomes" id="UP001165085">
    <property type="component" value="Unassembled WGS sequence"/>
</dbReference>
<protein>
    <recommendedName>
        <fullName evidence="2">EF-hand domain-containing protein</fullName>
    </recommendedName>
</protein>
<dbReference type="SUPFAM" id="SSF47473">
    <property type="entry name" value="EF-hand"/>
    <property type="match status" value="1"/>
</dbReference>
<evidence type="ECO:0000313" key="3">
    <source>
        <dbReference type="EMBL" id="GMH83201.1"/>
    </source>
</evidence>
<organism evidence="3 4">
    <name type="scientific">Triparma strigata</name>
    <dbReference type="NCBI Taxonomy" id="1606541"/>
    <lineage>
        <taxon>Eukaryota</taxon>
        <taxon>Sar</taxon>
        <taxon>Stramenopiles</taxon>
        <taxon>Ochrophyta</taxon>
        <taxon>Bolidophyceae</taxon>
        <taxon>Parmales</taxon>
        <taxon>Triparmaceae</taxon>
        <taxon>Triparma</taxon>
    </lineage>
</organism>
<dbReference type="InterPro" id="IPR002048">
    <property type="entry name" value="EF_hand_dom"/>
</dbReference>
<proteinExistence type="predicted"/>
<feature type="compositionally biased region" description="Polar residues" evidence="1">
    <location>
        <begin position="194"/>
        <end position="213"/>
    </location>
</feature>
<feature type="domain" description="EF-hand" evidence="2">
    <location>
        <begin position="36"/>
        <end position="71"/>
    </location>
</feature>
<reference evidence="4" key="1">
    <citation type="journal article" date="2023" name="Commun. Biol.">
        <title>Genome analysis of Parmales, the sister group of diatoms, reveals the evolutionary specialization of diatoms from phago-mixotrophs to photoautotrophs.</title>
        <authorList>
            <person name="Ban H."/>
            <person name="Sato S."/>
            <person name="Yoshikawa S."/>
            <person name="Yamada K."/>
            <person name="Nakamura Y."/>
            <person name="Ichinomiya M."/>
            <person name="Sato N."/>
            <person name="Blanc-Mathieu R."/>
            <person name="Endo H."/>
            <person name="Kuwata A."/>
            <person name="Ogata H."/>
        </authorList>
    </citation>
    <scope>NUCLEOTIDE SEQUENCE [LARGE SCALE GENOMIC DNA]</scope>
    <source>
        <strain evidence="4">NIES 3701</strain>
    </source>
</reference>
<evidence type="ECO:0000256" key="1">
    <source>
        <dbReference type="SAM" id="MobiDB-lite"/>
    </source>
</evidence>
<keyword evidence="4" id="KW-1185">Reference proteome</keyword>
<dbReference type="OrthoDB" id="197124at2759"/>
<name>A0A9W7B3C1_9STRA</name>
<evidence type="ECO:0000259" key="2">
    <source>
        <dbReference type="PROSITE" id="PS50222"/>
    </source>
</evidence>
<feature type="region of interest" description="Disordered" evidence="1">
    <location>
        <begin position="175"/>
        <end position="259"/>
    </location>
</feature>
<evidence type="ECO:0000313" key="4">
    <source>
        <dbReference type="Proteomes" id="UP001165085"/>
    </source>
</evidence>
<feature type="compositionally biased region" description="Low complexity" evidence="1">
    <location>
        <begin position="219"/>
        <end position="245"/>
    </location>
</feature>
<accession>A0A9W7B3C1</accession>
<dbReference type="InterPro" id="IPR011992">
    <property type="entry name" value="EF-hand-dom_pair"/>
</dbReference>
<sequence>MSRPTTAGFDEELIRTNAAGKYDGINEFLEDKPPEVDANIAKLAFNVMDTDRDELISSDDVFAAVKAHHVKLTKAQSEAMYLDALQTNFPQPVNQSTRPYKDKINIDDIISAIGFRKKSHDKTWVPRKMRDEWIILIEGLLPAGHRDRLFAPSPSPLFTPPALTNRERDTLNVSPIGFISSRPSSPGSTLSGYFSKQMSKGVGQQSSHTSSLQKPRFINQNNSRTNSRANSRAGGSRSSRMRGGAHNNSGFTSPIHRSPSVASILLKQRPRSRADGRLASISTEDTSSTNMAFDIVRATTPHLASARGMSGSMTGGRPMTTDDNSTLLSPSLSTMSLGTVSGGNMLGLTVQSPHETAFPSVSNSNNLPPTSPVFGFDSSSMNTGLKSMLNNSSILADKKTLGIKKYKQKKLKESMPVTKPEYVTVCGKATVSQKWRHQINKNAQQTLADNKGWSNKSDAHEKRLLWQDQQDLKWLRDHGKSQFDSFIHAQTLQAHKNNVAASQAGFFGKCNQGTFEINEPKPYIHEFRDWDRLPVFYN</sequence>
<dbReference type="EMBL" id="BRXY01000279">
    <property type="protein sequence ID" value="GMH83201.1"/>
    <property type="molecule type" value="Genomic_DNA"/>
</dbReference>